<dbReference type="AlphaFoldDB" id="A0A9Q9IAJ9"/>
<reference evidence="1" key="1">
    <citation type="submission" date="2021-04" db="EMBL/GenBank/DDBJ databases">
        <title>Dactylosporangium aurantiacum NRRL B-8018 full assembly.</title>
        <authorList>
            <person name="Hartkoorn R.C."/>
            <person name="Beaudoing E."/>
            <person name="Hot D."/>
        </authorList>
    </citation>
    <scope>NUCLEOTIDE SEQUENCE</scope>
    <source>
        <strain evidence="1">NRRL B-8018</strain>
    </source>
</reference>
<gene>
    <name evidence="1" type="ORF">Daura_28470</name>
</gene>
<protein>
    <submittedName>
        <fullName evidence="1">Uncharacterized protein</fullName>
    </submittedName>
</protein>
<organism evidence="1 2">
    <name type="scientific">Dactylosporangium aurantiacum</name>
    <dbReference type="NCBI Taxonomy" id="35754"/>
    <lineage>
        <taxon>Bacteria</taxon>
        <taxon>Bacillati</taxon>
        <taxon>Actinomycetota</taxon>
        <taxon>Actinomycetes</taxon>
        <taxon>Micromonosporales</taxon>
        <taxon>Micromonosporaceae</taxon>
        <taxon>Dactylosporangium</taxon>
    </lineage>
</organism>
<evidence type="ECO:0000313" key="1">
    <source>
        <dbReference type="EMBL" id="UWZ50748.1"/>
    </source>
</evidence>
<dbReference type="EMBL" id="CP073767">
    <property type="protein sequence ID" value="UWZ50748.1"/>
    <property type="molecule type" value="Genomic_DNA"/>
</dbReference>
<keyword evidence="2" id="KW-1185">Reference proteome</keyword>
<proteinExistence type="predicted"/>
<dbReference type="Proteomes" id="UP001058003">
    <property type="component" value="Chromosome"/>
</dbReference>
<dbReference type="RefSeq" id="WP_260709463.1">
    <property type="nucleotide sequence ID" value="NZ_CP073767.1"/>
</dbReference>
<name>A0A9Q9IAJ9_9ACTN</name>
<accession>A0A9Q9IAJ9</accession>
<sequence length="171" mass="19000">MLVLAAGVLALGRHGDDANAGYHATGGYRSPTAVSPAQQQRDYLHRVNVVCYDAMATYPTAQAKNDKALMQQQDKVAELWFGMLQAWAAVPAPEGVRAEVSAILEAQNDAYAAFVSGKSTWRQGQERGWTPELNARYQAARDEFNRRIATSVQRTEAFGLSYCARTWWNWT</sequence>
<dbReference type="KEGG" id="daur:Daura_28470"/>
<evidence type="ECO:0000313" key="2">
    <source>
        <dbReference type="Proteomes" id="UP001058003"/>
    </source>
</evidence>